<dbReference type="STRING" id="553311.SAMN05216231_1840"/>
<dbReference type="SUPFAM" id="SSF47413">
    <property type="entry name" value="lambda repressor-like DNA-binding domains"/>
    <property type="match status" value="1"/>
</dbReference>
<dbReference type="InterPro" id="IPR001387">
    <property type="entry name" value="Cro/C1-type_HTH"/>
</dbReference>
<dbReference type="Pfam" id="PF01381">
    <property type="entry name" value="HTH_3"/>
    <property type="match status" value="1"/>
</dbReference>
<name>A0A1H1BQE6_9BACI</name>
<organism evidence="2 3">
    <name type="scientific">Virgibacillus salinus</name>
    <dbReference type="NCBI Taxonomy" id="553311"/>
    <lineage>
        <taxon>Bacteria</taxon>
        <taxon>Bacillati</taxon>
        <taxon>Bacillota</taxon>
        <taxon>Bacilli</taxon>
        <taxon>Bacillales</taxon>
        <taxon>Bacillaceae</taxon>
        <taxon>Virgibacillus</taxon>
    </lineage>
</organism>
<feature type="domain" description="HTH cro/C1-type" evidence="1">
    <location>
        <begin position="14"/>
        <end position="50"/>
    </location>
</feature>
<proteinExistence type="predicted"/>
<evidence type="ECO:0000259" key="1">
    <source>
        <dbReference type="PROSITE" id="PS50943"/>
    </source>
</evidence>
<keyword evidence="2" id="KW-0238">DNA-binding</keyword>
<dbReference type="EMBL" id="FNKD01000002">
    <property type="protein sequence ID" value="SDQ53616.1"/>
    <property type="molecule type" value="Genomic_DNA"/>
</dbReference>
<reference evidence="2 3" key="1">
    <citation type="submission" date="2016-10" db="EMBL/GenBank/DDBJ databases">
        <authorList>
            <person name="de Groot N.N."/>
        </authorList>
    </citation>
    <scope>NUCLEOTIDE SEQUENCE [LARGE SCALE GENOMIC DNA]</scope>
    <source>
        <strain evidence="2 3">CGMCC 1.10449</strain>
    </source>
</reference>
<dbReference type="PROSITE" id="PS50943">
    <property type="entry name" value="HTH_CROC1"/>
    <property type="match status" value="1"/>
</dbReference>
<dbReference type="Proteomes" id="UP000199444">
    <property type="component" value="Unassembled WGS sequence"/>
</dbReference>
<dbReference type="GO" id="GO:0003677">
    <property type="term" value="F:DNA binding"/>
    <property type="evidence" value="ECO:0007669"/>
    <property type="project" value="UniProtKB-KW"/>
</dbReference>
<sequence length="87" mass="9980">MEQETIIDRISTKVKLIRVENNYTQDQMATVLGISKKSLVQIEKRRNNANWTTTVALCALFRDSEVIQQTVGYDVLTILETAAHKER</sequence>
<dbReference type="CDD" id="cd00093">
    <property type="entry name" value="HTH_XRE"/>
    <property type="match status" value="1"/>
</dbReference>
<keyword evidence="3" id="KW-1185">Reference proteome</keyword>
<dbReference type="InterPro" id="IPR010982">
    <property type="entry name" value="Lambda_DNA-bd_dom_sf"/>
</dbReference>
<dbReference type="Gene3D" id="1.10.260.40">
    <property type="entry name" value="lambda repressor-like DNA-binding domains"/>
    <property type="match status" value="1"/>
</dbReference>
<gene>
    <name evidence="2" type="ORF">SAMN05216231_1840</name>
</gene>
<accession>A0A1H1BQE6</accession>
<dbReference type="AlphaFoldDB" id="A0A1H1BQE6"/>
<dbReference type="SMART" id="SM00530">
    <property type="entry name" value="HTH_XRE"/>
    <property type="match status" value="1"/>
</dbReference>
<evidence type="ECO:0000313" key="2">
    <source>
        <dbReference type="EMBL" id="SDQ53616.1"/>
    </source>
</evidence>
<evidence type="ECO:0000313" key="3">
    <source>
        <dbReference type="Proteomes" id="UP000199444"/>
    </source>
</evidence>
<protein>
    <submittedName>
        <fullName evidence="2">DNA-binding transcriptional regulator, XRE-family HTH domain</fullName>
    </submittedName>
</protein>